<feature type="signal peptide" evidence="2">
    <location>
        <begin position="1"/>
        <end position="19"/>
    </location>
</feature>
<reference evidence="3 4" key="1">
    <citation type="journal article" date="2016" name="Genome Biol. Evol.">
        <title>Divergent and convergent evolution of fungal pathogenicity.</title>
        <authorList>
            <person name="Shang Y."/>
            <person name="Xiao G."/>
            <person name="Zheng P."/>
            <person name="Cen K."/>
            <person name="Zhan S."/>
            <person name="Wang C."/>
        </authorList>
    </citation>
    <scope>NUCLEOTIDE SEQUENCE [LARGE SCALE GENOMIC DNA]</scope>
    <source>
        <strain evidence="3 4">RCEF 264</strain>
    </source>
</reference>
<feature type="region of interest" description="Disordered" evidence="1">
    <location>
        <begin position="159"/>
        <end position="252"/>
    </location>
</feature>
<evidence type="ECO:0000256" key="2">
    <source>
        <dbReference type="SAM" id="SignalP"/>
    </source>
</evidence>
<feature type="region of interest" description="Disordered" evidence="1">
    <location>
        <begin position="45"/>
        <end position="64"/>
    </location>
</feature>
<feature type="compositionally biased region" description="Low complexity" evidence="1">
    <location>
        <begin position="162"/>
        <end position="203"/>
    </location>
</feature>
<protein>
    <submittedName>
        <fullName evidence="3">Uncharacterized protein</fullName>
    </submittedName>
</protein>
<feature type="chain" id="PRO_5007891463" evidence="2">
    <location>
        <begin position="20"/>
        <end position="283"/>
    </location>
</feature>
<accession>A0A167Q916</accession>
<dbReference type="AlphaFoldDB" id="A0A167Q916"/>
<dbReference type="Proteomes" id="UP000076874">
    <property type="component" value="Unassembled WGS sequence"/>
</dbReference>
<name>A0A167Q916_9HYPO</name>
<evidence type="ECO:0000313" key="3">
    <source>
        <dbReference type="EMBL" id="OAA57417.1"/>
    </source>
</evidence>
<dbReference type="EMBL" id="AZHD01000014">
    <property type="protein sequence ID" value="OAA57417.1"/>
    <property type="molecule type" value="Genomic_DNA"/>
</dbReference>
<keyword evidence="4" id="KW-1185">Reference proteome</keyword>
<proteinExistence type="predicted"/>
<evidence type="ECO:0000313" key="4">
    <source>
        <dbReference type="Proteomes" id="UP000076874"/>
    </source>
</evidence>
<organism evidence="3 4">
    <name type="scientific">Niveomyces insectorum RCEF 264</name>
    <dbReference type="NCBI Taxonomy" id="1081102"/>
    <lineage>
        <taxon>Eukaryota</taxon>
        <taxon>Fungi</taxon>
        <taxon>Dikarya</taxon>
        <taxon>Ascomycota</taxon>
        <taxon>Pezizomycotina</taxon>
        <taxon>Sordariomycetes</taxon>
        <taxon>Hypocreomycetidae</taxon>
        <taxon>Hypocreales</taxon>
        <taxon>Cordycipitaceae</taxon>
        <taxon>Niveomyces</taxon>
    </lineage>
</organism>
<sequence length="283" mass="28213">MRAAAGWLCRLALIRWAMATSTTAAPRPPHLPNVLATGLLAGLPPTRTGNSNGNGNGNGNGNAPRTPAATVCRGLATSLFSHAPTVPPAILSFEASWLMTATACQEVAPPPSLSADWASYTNDVSAWLAVHSVAYTSFLAACQPIALAGSDECPNVAGTRAPPSSFPSSSLSSPSSPLSSSSSLSPSSASSSNAPGHQQQHQQPKPTGTGANGGGLVLTTSTATVTLSGGDGSSRPGTGVAAAGPGSASLASRSPRLGDLLTGAALQIGMVTFFIRAHVVGFF</sequence>
<gene>
    <name evidence="3" type="ORF">SPI_07076</name>
</gene>
<feature type="compositionally biased region" description="Low complexity" evidence="1">
    <location>
        <begin position="217"/>
        <end position="228"/>
    </location>
</feature>
<keyword evidence="2" id="KW-0732">Signal</keyword>
<feature type="compositionally biased region" description="Low complexity" evidence="1">
    <location>
        <begin position="241"/>
        <end position="252"/>
    </location>
</feature>
<evidence type="ECO:0000256" key="1">
    <source>
        <dbReference type="SAM" id="MobiDB-lite"/>
    </source>
</evidence>
<comment type="caution">
    <text evidence="3">The sequence shown here is derived from an EMBL/GenBank/DDBJ whole genome shotgun (WGS) entry which is preliminary data.</text>
</comment>